<feature type="transmembrane region" description="Helical" evidence="1">
    <location>
        <begin position="12"/>
        <end position="33"/>
    </location>
</feature>
<reference evidence="3 4" key="1">
    <citation type="submission" date="2018-06" db="EMBL/GenBank/DDBJ databases">
        <title>Spongiibacterium sp. HME9304 Genome sequencing and assembly.</title>
        <authorList>
            <person name="Kang H."/>
            <person name="Kim H."/>
            <person name="Joh K."/>
        </authorList>
    </citation>
    <scope>NUCLEOTIDE SEQUENCE [LARGE SCALE GENOMIC DNA]</scope>
    <source>
        <strain evidence="3 4">HME9304</strain>
    </source>
</reference>
<organism evidence="3 4">
    <name type="scientific">Flagellimonas maritima</name>
    <dbReference type="NCBI Taxonomy" id="1383885"/>
    <lineage>
        <taxon>Bacteria</taxon>
        <taxon>Pseudomonadati</taxon>
        <taxon>Bacteroidota</taxon>
        <taxon>Flavobacteriia</taxon>
        <taxon>Flavobacteriales</taxon>
        <taxon>Flavobacteriaceae</taxon>
        <taxon>Flagellimonas</taxon>
    </lineage>
</organism>
<feature type="domain" description="Thioredoxin" evidence="2">
    <location>
        <begin position="38"/>
        <end position="185"/>
    </location>
</feature>
<dbReference type="KEGG" id="spon:HME9304_02552"/>
<dbReference type="Pfam" id="PF00578">
    <property type="entry name" value="AhpC-TSA"/>
    <property type="match status" value="1"/>
</dbReference>
<evidence type="ECO:0000313" key="4">
    <source>
        <dbReference type="Proteomes" id="UP000248536"/>
    </source>
</evidence>
<keyword evidence="1" id="KW-0812">Transmembrane</keyword>
<gene>
    <name evidence="3" type="ORF">HME9304_02552</name>
</gene>
<dbReference type="PROSITE" id="PS51352">
    <property type="entry name" value="THIOREDOXIN_2"/>
    <property type="match status" value="1"/>
</dbReference>
<dbReference type="InterPro" id="IPR000866">
    <property type="entry name" value="AhpC/TSA"/>
</dbReference>
<name>A0A2Z4LUV0_9FLAO</name>
<dbReference type="Proteomes" id="UP000248536">
    <property type="component" value="Chromosome"/>
</dbReference>
<dbReference type="OrthoDB" id="9815205at2"/>
<keyword evidence="4" id="KW-1185">Reference proteome</keyword>
<evidence type="ECO:0000256" key="1">
    <source>
        <dbReference type="SAM" id="Phobius"/>
    </source>
</evidence>
<dbReference type="AlphaFoldDB" id="A0A2Z4LUV0"/>
<keyword evidence="1" id="KW-1133">Transmembrane helix</keyword>
<dbReference type="InterPro" id="IPR036249">
    <property type="entry name" value="Thioredoxin-like_sf"/>
</dbReference>
<keyword evidence="1" id="KW-0472">Membrane</keyword>
<dbReference type="PANTHER" id="PTHR42852">
    <property type="entry name" value="THIOL:DISULFIDE INTERCHANGE PROTEIN DSBE"/>
    <property type="match status" value="1"/>
</dbReference>
<evidence type="ECO:0000259" key="2">
    <source>
        <dbReference type="PROSITE" id="PS51352"/>
    </source>
</evidence>
<dbReference type="PANTHER" id="PTHR42852:SF17">
    <property type="entry name" value="THIOREDOXIN-LIKE PROTEIN HI_1115"/>
    <property type="match status" value="1"/>
</dbReference>
<protein>
    <submittedName>
        <fullName evidence="3">Thioredoxin-2</fullName>
    </submittedName>
</protein>
<dbReference type="GO" id="GO:0016209">
    <property type="term" value="F:antioxidant activity"/>
    <property type="evidence" value="ECO:0007669"/>
    <property type="project" value="InterPro"/>
</dbReference>
<dbReference type="RefSeq" id="WP_112378913.1">
    <property type="nucleotide sequence ID" value="NZ_CP030104.1"/>
</dbReference>
<dbReference type="EMBL" id="CP030104">
    <property type="protein sequence ID" value="AWX45532.1"/>
    <property type="molecule type" value="Genomic_DNA"/>
</dbReference>
<proteinExistence type="predicted"/>
<dbReference type="InterPro" id="IPR050553">
    <property type="entry name" value="Thioredoxin_ResA/DsbE_sf"/>
</dbReference>
<dbReference type="InterPro" id="IPR013766">
    <property type="entry name" value="Thioredoxin_domain"/>
</dbReference>
<dbReference type="SUPFAM" id="SSF52833">
    <property type="entry name" value="Thioredoxin-like"/>
    <property type="match status" value="1"/>
</dbReference>
<accession>A0A2Z4LUV0</accession>
<evidence type="ECO:0000313" key="3">
    <source>
        <dbReference type="EMBL" id="AWX45532.1"/>
    </source>
</evidence>
<dbReference type="CDD" id="cd02966">
    <property type="entry name" value="TlpA_like_family"/>
    <property type="match status" value="1"/>
</dbReference>
<dbReference type="GO" id="GO:0016491">
    <property type="term" value="F:oxidoreductase activity"/>
    <property type="evidence" value="ECO:0007669"/>
    <property type="project" value="InterPro"/>
</dbReference>
<sequence>MKLSKSQIGNISMILIISLVLFTPVGFHIKVFVNKIFASDAAVVPPNEQQTLVQYQWKLVDLEGNEFDFQSNKDKVVLLNFWATWCPPCIAELPSLVELYRDYKEKITFAFIAVDEKDKVAAFLEKKEYQLPVYFEASETPAQLESKSIPITFIINKNGKIVVAEKGVADWNSINTRNLLDKLLSE</sequence>
<dbReference type="Gene3D" id="3.40.30.10">
    <property type="entry name" value="Glutaredoxin"/>
    <property type="match status" value="1"/>
</dbReference>